<dbReference type="CDD" id="cd07438">
    <property type="entry name" value="PHP_HisPPase_AMP"/>
    <property type="match status" value="1"/>
</dbReference>
<protein>
    <submittedName>
        <fullName evidence="1">PHP domain-containing protein</fullName>
    </submittedName>
</protein>
<name>A0A9Q8PY92_9GAMM</name>
<organism evidence="1 2">
    <name type="scientific">Moellerella wisconsensis</name>
    <dbReference type="NCBI Taxonomy" id="158849"/>
    <lineage>
        <taxon>Bacteria</taxon>
        <taxon>Pseudomonadati</taxon>
        <taxon>Pseudomonadota</taxon>
        <taxon>Gammaproteobacteria</taxon>
        <taxon>Enterobacterales</taxon>
        <taxon>Morganellaceae</taxon>
        <taxon>Moellerella</taxon>
    </lineage>
</organism>
<dbReference type="NCBIfam" id="NF047791">
    <property type="entry name" value="RNaseRnm"/>
    <property type="match status" value="1"/>
</dbReference>
<dbReference type="InterPro" id="IPR003141">
    <property type="entry name" value="Pol/His_phosphatase_N"/>
</dbReference>
<reference evidence="1" key="1">
    <citation type="submission" date="2022-03" db="EMBL/GenBank/DDBJ databases">
        <title>ESBL-producing Moellerella wisconsensis and Escherichia marmotae isolated from wild game meat.</title>
        <authorList>
            <person name="Biggel M."/>
        </authorList>
    </citation>
    <scope>NUCLEOTIDE SEQUENCE</scope>
    <source>
        <strain evidence="1">W51</strain>
    </source>
</reference>
<evidence type="ECO:0000313" key="2">
    <source>
        <dbReference type="Proteomes" id="UP000829116"/>
    </source>
</evidence>
<dbReference type="Gene3D" id="1.10.150.650">
    <property type="match status" value="1"/>
</dbReference>
<dbReference type="GO" id="GO:0035312">
    <property type="term" value="F:5'-3' DNA exonuclease activity"/>
    <property type="evidence" value="ECO:0007669"/>
    <property type="project" value="TreeGrafter"/>
</dbReference>
<evidence type="ECO:0000313" key="1">
    <source>
        <dbReference type="EMBL" id="UNH29423.1"/>
    </source>
</evidence>
<dbReference type="SMART" id="SM00481">
    <property type="entry name" value="POLIIIAc"/>
    <property type="match status" value="1"/>
</dbReference>
<dbReference type="AlphaFoldDB" id="A0A9Q8PY92"/>
<dbReference type="SUPFAM" id="SSF89550">
    <property type="entry name" value="PHP domain-like"/>
    <property type="match status" value="1"/>
</dbReference>
<dbReference type="Pfam" id="PF02811">
    <property type="entry name" value="PHP"/>
    <property type="match status" value="1"/>
</dbReference>
<proteinExistence type="predicted"/>
<dbReference type="InterPro" id="IPR052018">
    <property type="entry name" value="PHP_domain"/>
</dbReference>
<dbReference type="PANTHER" id="PTHR42924">
    <property type="entry name" value="EXONUCLEASE"/>
    <property type="match status" value="1"/>
</dbReference>
<dbReference type="InterPro" id="IPR004013">
    <property type="entry name" value="PHP_dom"/>
</dbReference>
<dbReference type="RefSeq" id="WP_047256168.1">
    <property type="nucleotide sequence ID" value="NZ_CAWMFK010000005.1"/>
</dbReference>
<sequence>MSQQLTELLVRYDLHSHTTASDGELTPEELVERAAEMGINFLAITDHDTCAALPIAQQHIVDKQLPMGLITGVEISTLWENMEIHVVGLNFDLNSPAICQLLELQSTRRYQRGEEIGQRLAKSGIENCWENAQRLAQGGQVTRAHFAKYLIEIGKEKTINKVFKRYLAKGKTGYVPPTWCSIEEAIEAIHQAGGVAVLAHPSKYQLSTKWLKRLVDYFKQQGGDAMEVSHCQQTHQEKQFLSQLAEFHQLKCSLGSDFHRPCGWIELGRNLWLPNDNNAVWQLWDNTDNNNALLSAQVSVE</sequence>
<dbReference type="EMBL" id="CP093245">
    <property type="protein sequence ID" value="UNH29423.1"/>
    <property type="molecule type" value="Genomic_DNA"/>
</dbReference>
<dbReference type="InterPro" id="IPR016195">
    <property type="entry name" value="Pol/histidinol_Pase-like"/>
</dbReference>
<dbReference type="PANTHER" id="PTHR42924:SF3">
    <property type="entry name" value="POLYMERASE_HISTIDINOL PHOSPHATASE N-TERMINAL DOMAIN-CONTAINING PROTEIN"/>
    <property type="match status" value="1"/>
</dbReference>
<dbReference type="Proteomes" id="UP000829116">
    <property type="component" value="Chromosome"/>
</dbReference>
<gene>
    <name evidence="1" type="ORF">MNY72_08365</name>
</gene>
<dbReference type="GeneID" id="79717286"/>
<dbReference type="GO" id="GO:0004534">
    <property type="term" value="F:5'-3' RNA exonuclease activity"/>
    <property type="evidence" value="ECO:0007669"/>
    <property type="project" value="TreeGrafter"/>
</dbReference>
<accession>A0A9Q8PY92</accession>
<dbReference type="Gene3D" id="3.20.20.140">
    <property type="entry name" value="Metal-dependent hydrolases"/>
    <property type="match status" value="1"/>
</dbReference>